<dbReference type="InterPro" id="IPR046357">
    <property type="entry name" value="PPIase_dom_sf"/>
</dbReference>
<evidence type="ECO:0000313" key="3">
    <source>
        <dbReference type="EMBL" id="QFR50320.1"/>
    </source>
</evidence>
<dbReference type="PANTHER" id="PTHR47637:SF1">
    <property type="entry name" value="CHAPERONE SURA"/>
    <property type="match status" value="1"/>
</dbReference>
<dbReference type="Pfam" id="PF22506">
    <property type="entry name" value="Cj1289-like_C"/>
    <property type="match status" value="1"/>
</dbReference>
<reference evidence="3 4" key="1">
    <citation type="submission" date="2019-09" db="EMBL/GenBank/DDBJ databases">
        <title>Sulfurimonas gotlandica sp. nov., a chemoautotrophic and psychrotolerant epsilonproteobacterium isolated from a pelagic redoxcline, and an emended description of the genus Sulfurimonas.</title>
        <authorList>
            <person name="Wang S."/>
            <person name="Jiang L."/>
            <person name="Shao S."/>
        </authorList>
    </citation>
    <scope>NUCLEOTIDE SEQUENCE [LARGE SCALE GENOMIC DNA]</scope>
    <source>
        <strain evidence="3 4">GYSZ_1</strain>
    </source>
</reference>
<gene>
    <name evidence="3" type="ORF">FJR48_11525</name>
</gene>
<dbReference type="GO" id="GO:0003755">
    <property type="term" value="F:peptidyl-prolyl cis-trans isomerase activity"/>
    <property type="evidence" value="ECO:0007669"/>
    <property type="project" value="InterPro"/>
</dbReference>
<evidence type="ECO:0000259" key="2">
    <source>
        <dbReference type="Pfam" id="PF22506"/>
    </source>
</evidence>
<dbReference type="Proteomes" id="UP000326944">
    <property type="component" value="Chromosome"/>
</dbReference>
<dbReference type="EMBL" id="CP043617">
    <property type="protein sequence ID" value="QFR50320.1"/>
    <property type="molecule type" value="Genomic_DNA"/>
</dbReference>
<dbReference type="PANTHER" id="PTHR47637">
    <property type="entry name" value="CHAPERONE SURA"/>
    <property type="match status" value="1"/>
</dbReference>
<organism evidence="3 4">
    <name type="scientific">Sulfurimonas lithotrophica</name>
    <dbReference type="NCBI Taxonomy" id="2590022"/>
    <lineage>
        <taxon>Bacteria</taxon>
        <taxon>Pseudomonadati</taxon>
        <taxon>Campylobacterota</taxon>
        <taxon>Epsilonproteobacteria</taxon>
        <taxon>Campylobacterales</taxon>
        <taxon>Sulfurimonadaceae</taxon>
        <taxon>Sulfurimonas</taxon>
    </lineage>
</organism>
<keyword evidence="1" id="KW-0732">Signal</keyword>
<dbReference type="RefSeq" id="WP_152308268.1">
    <property type="nucleotide sequence ID" value="NZ_CP043617.1"/>
</dbReference>
<dbReference type="KEGG" id="sulg:FJR48_11525"/>
<dbReference type="InterPro" id="IPR027304">
    <property type="entry name" value="Trigger_fact/SurA_dom_sf"/>
</dbReference>
<evidence type="ECO:0000313" key="4">
    <source>
        <dbReference type="Proteomes" id="UP000326944"/>
    </source>
</evidence>
<dbReference type="AlphaFoldDB" id="A0A5P8P455"/>
<dbReference type="InterPro" id="IPR050280">
    <property type="entry name" value="OMP_Chaperone_SurA"/>
</dbReference>
<dbReference type="SUPFAM" id="SSF109998">
    <property type="entry name" value="Triger factor/SurA peptide-binding domain-like"/>
    <property type="match status" value="1"/>
</dbReference>
<dbReference type="Gene3D" id="3.10.50.40">
    <property type="match status" value="1"/>
</dbReference>
<accession>A0A5P8P455</accession>
<feature type="domain" description="Cj1289-like C-terminal" evidence="2">
    <location>
        <begin position="138"/>
        <end position="228"/>
    </location>
</feature>
<name>A0A5P8P455_9BACT</name>
<evidence type="ECO:0000256" key="1">
    <source>
        <dbReference type="ARBA" id="ARBA00022729"/>
    </source>
</evidence>
<proteinExistence type="predicted"/>
<keyword evidence="4" id="KW-1185">Reference proteome</keyword>
<dbReference type="OrthoDB" id="5329645at2"/>
<protein>
    <submittedName>
        <fullName evidence="3">Peptidyl-prolyl cis-trans isomerase</fullName>
    </submittedName>
</protein>
<dbReference type="InterPro" id="IPR055131">
    <property type="entry name" value="Cj1289-like_C"/>
</dbReference>
<sequence length="278" mass="31917">MYKIFLTLFFSGVLFAELIDGIAITVKGSPITLYEIKEEMKLTNLNASKAADILIRKKLEELEIQERDIKVSSSEIYEDIKKTASQNNMSISEFYEAVRNSNGLTSTQLKEKIKQKLLSQKLYSSIAYSSVTKPSDAEVEEYYELHKDEFIHPSAFDVVIYASKTRERLEEKVNNPMFYSPDIQTNEQHLPYDKISPELASLLERTPLNTFTPIVPNGQDGFMSFYIKHIESKQQSSVESVKNQIISKIMAGKRERVLAEHFARVKLNADIQKIRMPE</sequence>
<dbReference type="Gene3D" id="1.10.4030.10">
    <property type="entry name" value="Porin chaperone SurA, peptide-binding domain"/>
    <property type="match status" value="1"/>
</dbReference>
<keyword evidence="3" id="KW-0413">Isomerase</keyword>